<comment type="subcellular location">
    <subcellularLocation>
        <location evidence="1">Membrane</location>
    </subcellularLocation>
</comment>
<organism evidence="10">
    <name type="scientific">Arion vulgaris</name>
    <dbReference type="NCBI Taxonomy" id="1028688"/>
    <lineage>
        <taxon>Eukaryota</taxon>
        <taxon>Metazoa</taxon>
        <taxon>Spiralia</taxon>
        <taxon>Lophotrochozoa</taxon>
        <taxon>Mollusca</taxon>
        <taxon>Gastropoda</taxon>
        <taxon>Heterobranchia</taxon>
        <taxon>Euthyneura</taxon>
        <taxon>Panpulmonata</taxon>
        <taxon>Eupulmonata</taxon>
        <taxon>Stylommatophora</taxon>
        <taxon>Helicina</taxon>
        <taxon>Arionoidea</taxon>
        <taxon>Arionidae</taxon>
        <taxon>Arion</taxon>
    </lineage>
</organism>
<dbReference type="GO" id="GO:0001653">
    <property type="term" value="F:peptide receptor activity"/>
    <property type="evidence" value="ECO:0007669"/>
    <property type="project" value="TreeGrafter"/>
</dbReference>
<keyword evidence="3" id="KW-0547">Nucleotide-binding</keyword>
<accession>A0A0B7BMG8</accession>
<evidence type="ECO:0000256" key="4">
    <source>
        <dbReference type="ARBA" id="ARBA00022989"/>
    </source>
</evidence>
<evidence type="ECO:0000313" key="10">
    <source>
        <dbReference type="EMBL" id="CEK93526.1"/>
    </source>
</evidence>
<reference evidence="10" key="1">
    <citation type="submission" date="2014-12" db="EMBL/GenBank/DDBJ databases">
        <title>Insight into the proteome of Arion vulgaris.</title>
        <authorList>
            <person name="Aradska J."/>
            <person name="Bulat T."/>
            <person name="Smidak R."/>
            <person name="Sarate P."/>
            <person name="Gangsoo J."/>
            <person name="Sialana F."/>
            <person name="Bilban M."/>
            <person name="Lubec G."/>
        </authorList>
    </citation>
    <scope>NUCLEOTIDE SEQUENCE</scope>
    <source>
        <tissue evidence="10">Skin</tissue>
    </source>
</reference>
<dbReference type="GO" id="GO:0035556">
    <property type="term" value="P:intracellular signal transduction"/>
    <property type="evidence" value="ECO:0007669"/>
    <property type="project" value="InterPro"/>
</dbReference>
<dbReference type="Pfam" id="PF00211">
    <property type="entry name" value="Guanylate_cyc"/>
    <property type="match status" value="1"/>
</dbReference>
<dbReference type="PANTHER" id="PTHR11920:SF335">
    <property type="entry name" value="GUANYLATE CYCLASE"/>
    <property type="match status" value="1"/>
</dbReference>
<dbReference type="GO" id="GO:0007168">
    <property type="term" value="P:receptor guanylyl cyclase signaling pathway"/>
    <property type="evidence" value="ECO:0007669"/>
    <property type="project" value="TreeGrafter"/>
</dbReference>
<evidence type="ECO:0000313" key="9">
    <source>
        <dbReference type="EMBL" id="CEK93524.1"/>
    </source>
</evidence>
<keyword evidence="2" id="KW-0812">Transmembrane</keyword>
<evidence type="ECO:0000259" key="8">
    <source>
        <dbReference type="PROSITE" id="PS50125"/>
    </source>
</evidence>
<dbReference type="PROSITE" id="PS00452">
    <property type="entry name" value="GUANYLATE_CYCLASE_1"/>
    <property type="match status" value="1"/>
</dbReference>
<proteinExistence type="inferred from homology"/>
<dbReference type="CDD" id="cd07302">
    <property type="entry name" value="CHD"/>
    <property type="match status" value="1"/>
</dbReference>
<evidence type="ECO:0000256" key="6">
    <source>
        <dbReference type="ARBA" id="ARBA00023239"/>
    </source>
</evidence>
<evidence type="ECO:0000256" key="1">
    <source>
        <dbReference type="ARBA" id="ARBA00004370"/>
    </source>
</evidence>
<dbReference type="SUPFAM" id="SSF55073">
    <property type="entry name" value="Nucleotide cyclase"/>
    <property type="match status" value="1"/>
</dbReference>
<dbReference type="GO" id="GO:0004383">
    <property type="term" value="F:guanylate cyclase activity"/>
    <property type="evidence" value="ECO:0007669"/>
    <property type="project" value="TreeGrafter"/>
</dbReference>
<dbReference type="EMBL" id="HACG01046661">
    <property type="protein sequence ID" value="CEK93526.1"/>
    <property type="molecule type" value="Transcribed_RNA"/>
</dbReference>
<dbReference type="EMBL" id="HACG01046659">
    <property type="protein sequence ID" value="CEK93524.1"/>
    <property type="molecule type" value="Transcribed_RNA"/>
</dbReference>
<evidence type="ECO:0000256" key="3">
    <source>
        <dbReference type="ARBA" id="ARBA00022741"/>
    </source>
</evidence>
<name>A0A0B7BMG8_9EUPU</name>
<keyword evidence="5" id="KW-0472">Membrane</keyword>
<dbReference type="AlphaFoldDB" id="A0A0B7BMG8"/>
<dbReference type="InterPro" id="IPR018297">
    <property type="entry name" value="A/G_cyclase_CS"/>
</dbReference>
<dbReference type="GO" id="GO:0004016">
    <property type="term" value="F:adenylate cyclase activity"/>
    <property type="evidence" value="ECO:0007669"/>
    <property type="project" value="TreeGrafter"/>
</dbReference>
<keyword evidence="6 7" id="KW-0456">Lyase</keyword>
<dbReference type="InterPro" id="IPR050401">
    <property type="entry name" value="Cyclic_nucleotide_synthase"/>
</dbReference>
<dbReference type="GO" id="GO:0000166">
    <property type="term" value="F:nucleotide binding"/>
    <property type="evidence" value="ECO:0007669"/>
    <property type="project" value="UniProtKB-KW"/>
</dbReference>
<dbReference type="InterPro" id="IPR001054">
    <property type="entry name" value="A/G_cyclase"/>
</dbReference>
<dbReference type="PROSITE" id="PS50125">
    <property type="entry name" value="GUANYLATE_CYCLASE_2"/>
    <property type="match status" value="1"/>
</dbReference>
<dbReference type="SMART" id="SM00044">
    <property type="entry name" value="CYCc"/>
    <property type="match status" value="1"/>
</dbReference>
<dbReference type="PANTHER" id="PTHR11920">
    <property type="entry name" value="GUANYLYL CYCLASE"/>
    <property type="match status" value="1"/>
</dbReference>
<dbReference type="GO" id="GO:0005886">
    <property type="term" value="C:plasma membrane"/>
    <property type="evidence" value="ECO:0007669"/>
    <property type="project" value="TreeGrafter"/>
</dbReference>
<comment type="similarity">
    <text evidence="7">Belongs to the adenylyl cyclase class-4/guanylyl cyclase family.</text>
</comment>
<feature type="domain" description="Guanylate cyclase" evidence="8">
    <location>
        <begin position="26"/>
        <end position="106"/>
    </location>
</feature>
<evidence type="ECO:0000256" key="7">
    <source>
        <dbReference type="RuleBase" id="RU000405"/>
    </source>
</evidence>
<sequence length="385" mass="42609">MTYTPALIPLLKNLMFTKWRQLVMRMVVSGLPIFNGDRHAGEIASMSLLLLEAIKKKQFRILGNTNNMLKIRIGIHSGSCCAGVVGLKMPRYCLFGDTVNTASRLESTGEALKIHCSAECKNILDKLGGYVLEERGYIEMKGKGTLLTYFLKSEDQNQRYRRIYSYKKMGSDGRCVSSSNLDYSGKIYSINGKSVTSANLSNGSKYPALPKDSPAVHRNSIPSLNTTIDDSTVSEFPDEILQHLSNINHATSSLPPLDFVSSTLPRASNQKYNSPQMSPIAEDPNSISEHNSFGEHNGFGDLSGFTDSTLEKTVSFPNSSLCEYSNSESDALLGCGVGYILQPRNHPCSRTHSSCSALTRPSKTALWRMESFDEDTHVEEREEKM</sequence>
<dbReference type="InterPro" id="IPR029787">
    <property type="entry name" value="Nucleotide_cyclase"/>
</dbReference>
<protein>
    <recommendedName>
        <fullName evidence="8">Guanylate cyclase domain-containing protein</fullName>
    </recommendedName>
</protein>
<evidence type="ECO:0000256" key="2">
    <source>
        <dbReference type="ARBA" id="ARBA00022692"/>
    </source>
</evidence>
<gene>
    <name evidence="10" type="primary">ORF195814</name>
    <name evidence="9" type="synonym">ORF195794</name>
</gene>
<evidence type="ECO:0000256" key="5">
    <source>
        <dbReference type="ARBA" id="ARBA00023136"/>
    </source>
</evidence>
<dbReference type="Gene3D" id="3.30.70.1230">
    <property type="entry name" value="Nucleotide cyclase"/>
    <property type="match status" value="1"/>
</dbReference>
<keyword evidence="4" id="KW-1133">Transmembrane helix</keyword>